<dbReference type="AlphaFoldDB" id="A0A0F9WKW8"/>
<comment type="caution">
    <text evidence="1">The sequence shown here is derived from an EMBL/GenBank/DDBJ whole genome shotgun (WGS) entry which is preliminary data.</text>
</comment>
<reference evidence="1" key="1">
    <citation type="journal article" date="2015" name="Nature">
        <title>Complex archaea that bridge the gap between prokaryotes and eukaryotes.</title>
        <authorList>
            <person name="Spang A."/>
            <person name="Saw J.H."/>
            <person name="Jorgensen S.L."/>
            <person name="Zaremba-Niedzwiedzka K."/>
            <person name="Martijn J."/>
            <person name="Lind A.E."/>
            <person name="van Eijk R."/>
            <person name="Schleper C."/>
            <person name="Guy L."/>
            <person name="Ettema T.J."/>
        </authorList>
    </citation>
    <scope>NUCLEOTIDE SEQUENCE</scope>
</reference>
<proteinExistence type="predicted"/>
<protein>
    <submittedName>
        <fullName evidence="1">Uncharacterized protein</fullName>
    </submittedName>
</protein>
<sequence>MCTQMRRMKRGVEPARKNLLWKRRLNFWLKQLETAHSVVSKQVAHLKAQIAGL</sequence>
<gene>
    <name evidence="1" type="ORF">LCGC14_0343460</name>
</gene>
<organism evidence="1">
    <name type="scientific">marine sediment metagenome</name>
    <dbReference type="NCBI Taxonomy" id="412755"/>
    <lineage>
        <taxon>unclassified sequences</taxon>
        <taxon>metagenomes</taxon>
        <taxon>ecological metagenomes</taxon>
    </lineage>
</organism>
<accession>A0A0F9WKW8</accession>
<name>A0A0F9WKW8_9ZZZZ</name>
<evidence type="ECO:0000313" key="1">
    <source>
        <dbReference type="EMBL" id="KKN79153.1"/>
    </source>
</evidence>
<dbReference type="EMBL" id="LAZR01000252">
    <property type="protein sequence ID" value="KKN79153.1"/>
    <property type="molecule type" value="Genomic_DNA"/>
</dbReference>